<feature type="domain" description="ODAD1 central coiled coil region" evidence="4">
    <location>
        <begin position="163"/>
        <end position="430"/>
    </location>
</feature>
<evidence type="ECO:0000313" key="5">
    <source>
        <dbReference type="Ensembl" id="ENSENLP00000034244.1"/>
    </source>
</evidence>
<evidence type="ECO:0000256" key="1">
    <source>
        <dbReference type="ARBA" id="ARBA00023054"/>
    </source>
</evidence>
<gene>
    <name evidence="5" type="primary">odad3</name>
</gene>
<feature type="coiled-coil region" evidence="2">
    <location>
        <begin position="341"/>
        <end position="407"/>
    </location>
</feature>
<dbReference type="PANTHER" id="PTHR46518">
    <property type="entry name" value="COILED-COIL DOMAIN-CONTAINING PROTEIN 151"/>
    <property type="match status" value="1"/>
</dbReference>
<dbReference type="Pfam" id="PF21773">
    <property type="entry name" value="ODAD1_CC"/>
    <property type="match status" value="1"/>
</dbReference>
<dbReference type="Ensembl" id="ENSENLT00000035181.1">
    <property type="protein sequence ID" value="ENSENLP00000034244.1"/>
    <property type="gene ID" value="ENSENLG00000015000.1"/>
</dbReference>
<accession>A0A665VQY5</accession>
<evidence type="ECO:0000259" key="4">
    <source>
        <dbReference type="Pfam" id="PF21773"/>
    </source>
</evidence>
<feature type="compositionally biased region" description="Acidic residues" evidence="3">
    <location>
        <begin position="511"/>
        <end position="523"/>
    </location>
</feature>
<feature type="region of interest" description="Disordered" evidence="3">
    <location>
        <begin position="268"/>
        <end position="300"/>
    </location>
</feature>
<protein>
    <recommendedName>
        <fullName evidence="4">ODAD1 central coiled coil region domain-containing protein</fullName>
    </recommendedName>
</protein>
<feature type="compositionally biased region" description="Basic and acidic residues" evidence="3">
    <location>
        <begin position="268"/>
        <end position="279"/>
    </location>
</feature>
<sequence length="554" mass="64584">MSSNSQFTAVTEEMPLSGNAVKAPLHDQIMEMQRKIQLLEGDRAAHHESSQAAMKKNREAILQLRQENKRLYRKLAQGDEHIIKAAFHNRGLEKDVYRNMSGKMALTTLDQKALSKMKRLNALKHTTQTYEQRLEELKVEYQRMKPEGCSRAQSTDAYKISNLRALENSLEKTQFKCKEAENIMTNYLKLKSHMQEESLTFQSQLDSLEAEILKSREELHNLQVMNNDAQHSKEAAKAELQKQEEQLYKERKERERIIASYRKKVEERKAHAEKVDRRTQRANMQQDELSSEVQHSTTRMTGEEEKAISTFEEAFQRIKEATGVTDVQDVVQRFISQKETHLHLEKLKAENEKMIQQLKEQKELLSQQFQDVKYSGEAKLSSDQQMLEESEQRLQAQQQKCDVAKERLDWLVKTISTIRAGVEHLANKLQHIRLSADTPADVSADSDEFVLELMTQCELKLQLLQEELQGKDLAAIMKEMEKEEFFVRIERKLPSYNTRVKLPEDQSLDLFNDEDESEEDEADILSREALKRQSQLIVDSKSKKKPWKKKKGKF</sequence>
<dbReference type="GO" id="GO:0003341">
    <property type="term" value="P:cilium movement"/>
    <property type="evidence" value="ECO:0007669"/>
    <property type="project" value="InterPro"/>
</dbReference>
<dbReference type="GO" id="GO:0035253">
    <property type="term" value="C:ciliary rootlet"/>
    <property type="evidence" value="ECO:0007669"/>
    <property type="project" value="TreeGrafter"/>
</dbReference>
<dbReference type="GO" id="GO:0036064">
    <property type="term" value="C:ciliary basal body"/>
    <property type="evidence" value="ECO:0007669"/>
    <property type="project" value="TreeGrafter"/>
</dbReference>
<keyword evidence="6" id="KW-1185">Reference proteome</keyword>
<reference evidence="5" key="2">
    <citation type="submission" date="2025-08" db="UniProtKB">
        <authorList>
            <consortium name="Ensembl"/>
        </authorList>
    </citation>
    <scope>IDENTIFICATION</scope>
</reference>
<proteinExistence type="predicted"/>
<reference evidence="5" key="1">
    <citation type="submission" date="2021-04" db="EMBL/GenBank/DDBJ databases">
        <authorList>
            <consortium name="Wellcome Sanger Institute Data Sharing"/>
        </authorList>
    </citation>
    <scope>NUCLEOTIDE SEQUENCE [LARGE SCALE GENOMIC DNA]</scope>
</reference>
<dbReference type="GO" id="GO:0097542">
    <property type="term" value="C:ciliary tip"/>
    <property type="evidence" value="ECO:0007669"/>
    <property type="project" value="TreeGrafter"/>
</dbReference>
<organism evidence="5 6">
    <name type="scientific">Echeneis naucrates</name>
    <name type="common">Live sharksucker</name>
    <dbReference type="NCBI Taxonomy" id="173247"/>
    <lineage>
        <taxon>Eukaryota</taxon>
        <taxon>Metazoa</taxon>
        <taxon>Chordata</taxon>
        <taxon>Craniata</taxon>
        <taxon>Vertebrata</taxon>
        <taxon>Euteleostomi</taxon>
        <taxon>Actinopterygii</taxon>
        <taxon>Neopterygii</taxon>
        <taxon>Teleostei</taxon>
        <taxon>Neoteleostei</taxon>
        <taxon>Acanthomorphata</taxon>
        <taxon>Carangaria</taxon>
        <taxon>Carangiformes</taxon>
        <taxon>Echeneidae</taxon>
        <taxon>Echeneis</taxon>
    </lineage>
</organism>
<dbReference type="Proteomes" id="UP000472264">
    <property type="component" value="Chromosome 1"/>
</dbReference>
<evidence type="ECO:0000313" key="6">
    <source>
        <dbReference type="Proteomes" id="UP000472264"/>
    </source>
</evidence>
<dbReference type="InterPro" id="IPR033192">
    <property type="entry name" value="ODAD3"/>
</dbReference>
<dbReference type="InParanoid" id="A0A665VQY5"/>
<name>A0A665VQY5_ECHNA</name>
<dbReference type="OMA" id="VIQEWKS"/>
<feature type="compositionally biased region" description="Polar residues" evidence="3">
    <location>
        <begin position="281"/>
        <end position="300"/>
    </location>
</feature>
<dbReference type="GO" id="GO:0036158">
    <property type="term" value="P:outer dynein arm assembly"/>
    <property type="evidence" value="ECO:0007669"/>
    <property type="project" value="InterPro"/>
</dbReference>
<reference evidence="5" key="3">
    <citation type="submission" date="2025-09" db="UniProtKB">
        <authorList>
            <consortium name="Ensembl"/>
        </authorList>
    </citation>
    <scope>IDENTIFICATION</scope>
</reference>
<feature type="region of interest" description="Disordered" evidence="3">
    <location>
        <begin position="507"/>
        <end position="554"/>
    </location>
</feature>
<dbReference type="PANTHER" id="PTHR46518:SF1">
    <property type="entry name" value="OUTER DYNEIN ARM-DOCKING COMPLEX SUBUNIT 3"/>
    <property type="match status" value="1"/>
</dbReference>
<dbReference type="AlphaFoldDB" id="A0A665VQY5"/>
<feature type="coiled-coil region" evidence="2">
    <location>
        <begin position="120"/>
        <end position="257"/>
    </location>
</feature>
<dbReference type="InterPro" id="IPR049258">
    <property type="entry name" value="ODAD1_CC"/>
</dbReference>
<keyword evidence="1 2" id="KW-0175">Coiled coil</keyword>
<evidence type="ECO:0000256" key="3">
    <source>
        <dbReference type="SAM" id="MobiDB-lite"/>
    </source>
</evidence>
<evidence type="ECO:0000256" key="2">
    <source>
        <dbReference type="SAM" id="Coils"/>
    </source>
</evidence>
<feature type="compositionally biased region" description="Basic residues" evidence="3">
    <location>
        <begin position="542"/>
        <end position="554"/>
    </location>
</feature>